<dbReference type="OrthoDB" id="1681423at2759"/>
<dbReference type="Proteomes" id="UP000729402">
    <property type="component" value="Unassembled WGS sequence"/>
</dbReference>
<sequence>MHAPFPSELAVVLDHHVSLAHAMITSELELRSVMGNEMGNNNVTGQQAQGFAKTTIDHLDDSPSLNGTDGKGNDGTKDLDKLKDPIIPKAGDEQMVSDQKNASIKNKDLDDKNSDSLQDHSLTQNDDQSIKLPTTQGVEPLNNGETETVTDLTETTVTVSSTIEHITSNKDSSTSDEKTKLVHEAKGRCEESTIGNSQSLSKENVEGPLEDEESCNHASEAVDLTGEYMVENLEQGQSGVSTVENSLMPMQGVPTSSTETIITDYIDADDSDIKEVVMEDEPIGRGHSSYVRPADDTNLKTSKNGRAGILEEKEGICEVSQRAIVETVIGSYKVIDEDKIINGVKNQDEDPCGALDIGEVVSKFQSSLNKSEGTVAGEILDSVTGTEEHNVIERTHTEQKRADAAKNLADNSNNEEESGCVHDVVNLVEIKGKDFTCLDSSLSCHLPIVNEEKMQTEVRDGSLTSLSPLQLMEDFHQRDLKVNNIFSNEGASTSTYEVKTTDTQDTLAASQHDKQMLLEELEVVKFENSGILSSCMQFVEDSSNTSIIFPHGSYQEKDSASATPIGSTFECNPERVTVQVGFPAKSDQKEFIVNTEKVAGQEEYLQKSPAPGRDASDETPLLQTLGNMSSFSYSDEHHSKVVECIPMTNISLVQVKDDAEEEYEKSPLLSPREPAGRNFIVPNQSVRSKKPLQSLMTGESFGTWSPLKDQEPVLSNSTMVSSPRNKGKQKPRSSIFASCMCCTTATN</sequence>
<evidence type="ECO:0000313" key="2">
    <source>
        <dbReference type="EMBL" id="KAG8055226.1"/>
    </source>
</evidence>
<proteinExistence type="predicted"/>
<evidence type="ECO:0000313" key="3">
    <source>
        <dbReference type="Proteomes" id="UP000729402"/>
    </source>
</evidence>
<dbReference type="EMBL" id="JAAALK010000288">
    <property type="protein sequence ID" value="KAG8055226.1"/>
    <property type="molecule type" value="Genomic_DNA"/>
</dbReference>
<keyword evidence="3" id="KW-1185">Reference proteome</keyword>
<feature type="compositionally biased region" description="Polar residues" evidence="1">
    <location>
        <begin position="119"/>
        <end position="137"/>
    </location>
</feature>
<feature type="region of interest" description="Disordered" evidence="1">
    <location>
        <begin position="701"/>
        <end position="734"/>
    </location>
</feature>
<protein>
    <submittedName>
        <fullName evidence="2">Uncharacterized protein</fullName>
    </submittedName>
</protein>
<feature type="region of interest" description="Disordered" evidence="1">
    <location>
        <begin position="57"/>
        <end position="150"/>
    </location>
</feature>
<reference evidence="2" key="1">
    <citation type="journal article" date="2021" name="bioRxiv">
        <title>Whole Genome Assembly and Annotation of Northern Wild Rice, Zizania palustris L., Supports a Whole Genome Duplication in the Zizania Genus.</title>
        <authorList>
            <person name="Haas M."/>
            <person name="Kono T."/>
            <person name="Macchietto M."/>
            <person name="Millas R."/>
            <person name="McGilp L."/>
            <person name="Shao M."/>
            <person name="Duquette J."/>
            <person name="Hirsch C.N."/>
            <person name="Kimball J."/>
        </authorList>
    </citation>
    <scope>NUCLEOTIDE SEQUENCE</scope>
    <source>
        <tissue evidence="2">Fresh leaf tissue</tissue>
    </source>
</reference>
<name>A0A8J5RKB4_ZIZPA</name>
<organism evidence="2 3">
    <name type="scientific">Zizania palustris</name>
    <name type="common">Northern wild rice</name>
    <dbReference type="NCBI Taxonomy" id="103762"/>
    <lineage>
        <taxon>Eukaryota</taxon>
        <taxon>Viridiplantae</taxon>
        <taxon>Streptophyta</taxon>
        <taxon>Embryophyta</taxon>
        <taxon>Tracheophyta</taxon>
        <taxon>Spermatophyta</taxon>
        <taxon>Magnoliopsida</taxon>
        <taxon>Liliopsida</taxon>
        <taxon>Poales</taxon>
        <taxon>Poaceae</taxon>
        <taxon>BOP clade</taxon>
        <taxon>Oryzoideae</taxon>
        <taxon>Oryzeae</taxon>
        <taxon>Zizaniinae</taxon>
        <taxon>Zizania</taxon>
    </lineage>
</organism>
<dbReference type="AlphaFoldDB" id="A0A8J5RKB4"/>
<feature type="compositionally biased region" description="Polar residues" evidence="1">
    <location>
        <begin position="713"/>
        <end position="724"/>
    </location>
</feature>
<evidence type="ECO:0000256" key="1">
    <source>
        <dbReference type="SAM" id="MobiDB-lite"/>
    </source>
</evidence>
<reference evidence="2" key="2">
    <citation type="submission" date="2021-02" db="EMBL/GenBank/DDBJ databases">
        <authorList>
            <person name="Kimball J.A."/>
            <person name="Haas M.W."/>
            <person name="Macchietto M."/>
            <person name="Kono T."/>
            <person name="Duquette J."/>
            <person name="Shao M."/>
        </authorList>
    </citation>
    <scope>NUCLEOTIDE SEQUENCE</scope>
    <source>
        <tissue evidence="2">Fresh leaf tissue</tissue>
    </source>
</reference>
<feature type="compositionally biased region" description="Basic and acidic residues" evidence="1">
    <location>
        <begin position="105"/>
        <end position="118"/>
    </location>
</feature>
<accession>A0A8J5RKB4</accession>
<gene>
    <name evidence="2" type="ORF">GUJ93_ZPchr0001g29482</name>
</gene>
<comment type="caution">
    <text evidence="2">The sequence shown here is derived from an EMBL/GenBank/DDBJ whole genome shotgun (WGS) entry which is preliminary data.</text>
</comment>
<feature type="compositionally biased region" description="Basic and acidic residues" evidence="1">
    <location>
        <begin position="71"/>
        <end position="92"/>
    </location>
</feature>